<feature type="domain" description="Acyl-CoA dehydrogenase/oxidase C-terminal" evidence="7">
    <location>
        <begin position="537"/>
        <end position="681"/>
    </location>
</feature>
<evidence type="ECO:0000256" key="5">
    <source>
        <dbReference type="ARBA" id="ARBA00023002"/>
    </source>
</evidence>
<reference evidence="10" key="1">
    <citation type="submission" date="2021-01" db="EMBL/GenBank/DDBJ databases">
        <title>Whole genome shotgun sequence of Virgisporangium aurantiacum NBRC 16421.</title>
        <authorList>
            <person name="Komaki H."/>
            <person name="Tamura T."/>
        </authorList>
    </citation>
    <scope>NUCLEOTIDE SEQUENCE</scope>
    <source>
        <strain evidence="10">NBRC 16421</strain>
    </source>
</reference>
<evidence type="ECO:0000256" key="3">
    <source>
        <dbReference type="ARBA" id="ARBA00022630"/>
    </source>
</evidence>
<evidence type="ECO:0000256" key="4">
    <source>
        <dbReference type="ARBA" id="ARBA00022827"/>
    </source>
</evidence>
<dbReference type="InterPro" id="IPR036250">
    <property type="entry name" value="AcylCo_DH-like_C"/>
</dbReference>
<evidence type="ECO:0000259" key="7">
    <source>
        <dbReference type="Pfam" id="PF00441"/>
    </source>
</evidence>
<evidence type="ECO:0000256" key="1">
    <source>
        <dbReference type="ARBA" id="ARBA00001974"/>
    </source>
</evidence>
<dbReference type="GO" id="GO:0016627">
    <property type="term" value="F:oxidoreductase activity, acting on the CH-CH group of donors"/>
    <property type="evidence" value="ECO:0007669"/>
    <property type="project" value="InterPro"/>
</dbReference>
<dbReference type="PANTHER" id="PTHR43292">
    <property type="entry name" value="ACYL-COA DEHYDROGENASE"/>
    <property type="match status" value="1"/>
</dbReference>
<dbReference type="FunFam" id="2.40.110.10:FF:000011">
    <property type="entry name" value="Acyl-CoA dehydrogenase FadE34"/>
    <property type="match status" value="1"/>
</dbReference>
<name>A0A8J3ZFJ5_9ACTN</name>
<dbReference type="Pfam" id="PF00441">
    <property type="entry name" value="Acyl-CoA_dh_1"/>
    <property type="match status" value="2"/>
</dbReference>
<dbReference type="GO" id="GO:0050660">
    <property type="term" value="F:flavin adenine dinucleotide binding"/>
    <property type="evidence" value="ECO:0007669"/>
    <property type="project" value="InterPro"/>
</dbReference>
<evidence type="ECO:0000256" key="2">
    <source>
        <dbReference type="ARBA" id="ARBA00009347"/>
    </source>
</evidence>
<keyword evidence="3 6" id="KW-0285">Flavoprotein</keyword>
<dbReference type="Pfam" id="PF02771">
    <property type="entry name" value="Acyl-CoA_dh_N"/>
    <property type="match status" value="1"/>
</dbReference>
<comment type="caution">
    <text evidence="10">The sequence shown here is derived from an EMBL/GenBank/DDBJ whole genome shotgun (WGS) entry which is preliminary data.</text>
</comment>
<dbReference type="AlphaFoldDB" id="A0A8J3ZFJ5"/>
<dbReference type="SUPFAM" id="SSF47203">
    <property type="entry name" value="Acyl-CoA dehydrogenase C-terminal domain-like"/>
    <property type="match status" value="2"/>
</dbReference>
<dbReference type="InterPro" id="IPR009100">
    <property type="entry name" value="AcylCoA_DH/oxidase_NM_dom_sf"/>
</dbReference>
<dbReference type="GO" id="GO:0005886">
    <property type="term" value="C:plasma membrane"/>
    <property type="evidence" value="ECO:0007669"/>
    <property type="project" value="TreeGrafter"/>
</dbReference>
<dbReference type="InterPro" id="IPR006091">
    <property type="entry name" value="Acyl-CoA_Oxase/DH_mid-dom"/>
</dbReference>
<evidence type="ECO:0000259" key="9">
    <source>
        <dbReference type="Pfam" id="PF02771"/>
    </source>
</evidence>
<dbReference type="InterPro" id="IPR052161">
    <property type="entry name" value="Mycobact_Acyl-CoA_DH"/>
</dbReference>
<dbReference type="EMBL" id="BOPG01000058">
    <property type="protein sequence ID" value="GIJ60665.1"/>
    <property type="molecule type" value="Genomic_DNA"/>
</dbReference>
<evidence type="ECO:0000313" key="11">
    <source>
        <dbReference type="Proteomes" id="UP000612585"/>
    </source>
</evidence>
<protein>
    <submittedName>
        <fullName evidence="10">Acyl-CoA dehydrogenase</fullName>
    </submittedName>
</protein>
<organism evidence="10 11">
    <name type="scientific">Virgisporangium aurantiacum</name>
    <dbReference type="NCBI Taxonomy" id="175570"/>
    <lineage>
        <taxon>Bacteria</taxon>
        <taxon>Bacillati</taxon>
        <taxon>Actinomycetota</taxon>
        <taxon>Actinomycetes</taxon>
        <taxon>Micromonosporales</taxon>
        <taxon>Micromonosporaceae</taxon>
        <taxon>Virgisporangium</taxon>
    </lineage>
</organism>
<accession>A0A8J3ZFJ5</accession>
<keyword evidence="5 6" id="KW-0560">Oxidoreductase</keyword>
<dbReference type="PANTHER" id="PTHR43292:SF4">
    <property type="entry name" value="ACYL-COA DEHYDROGENASE FADE34"/>
    <property type="match status" value="1"/>
</dbReference>
<evidence type="ECO:0000259" key="8">
    <source>
        <dbReference type="Pfam" id="PF02770"/>
    </source>
</evidence>
<dbReference type="Gene3D" id="1.20.140.10">
    <property type="entry name" value="Butyryl-CoA Dehydrogenase, subunit A, domain 3"/>
    <property type="match status" value="2"/>
</dbReference>
<dbReference type="InterPro" id="IPR013786">
    <property type="entry name" value="AcylCoA_DH/ox_N"/>
</dbReference>
<dbReference type="Gene3D" id="2.40.110.10">
    <property type="entry name" value="Butyryl-CoA Dehydrogenase, subunit A, domain 2"/>
    <property type="match status" value="1"/>
</dbReference>
<dbReference type="Gene3D" id="1.10.540.10">
    <property type="entry name" value="Acyl-CoA dehydrogenase/oxidase, N-terminal domain"/>
    <property type="match status" value="1"/>
</dbReference>
<dbReference type="Pfam" id="PF02770">
    <property type="entry name" value="Acyl-CoA_dh_M"/>
    <property type="match status" value="1"/>
</dbReference>
<sequence>MVGWRKASETCSTFRVPVVIAADQLALQESIGSWAARAGTVATVRSQEPRSPDVDVQPWTRHWAALADLGVFSIAVPEHAGGAGGSFLDVAAALEAVTGVLVPGPVLSTVLGGLLLAPHADAPVVKALLPAIASGQASVAVAPGAGGRAEVVEGGGHRLHGRLGPVLDLGSTTHLLLRAGSSWFLLDAGRPGVRVEPRTPVDFSRSLADVEVDVVVGAEHLVPIEDADRVRDTVVALFAVEAAAVAAWCLRTATEYAKVRHQFGRPIGSFQAVKHLCAGMLCRAESAAAVAWDAASAYDEAPAEFPLAAAAAAAIALDAAVDNAKDCVQVLGGIGFTWEHDAHLYLRRALAIRQLAGGSAGWRDRTALLALGGHRRTVGDAHGVTEKSTDEAERPNRAIAGWAVPTIERFGTDAQRERFVGPSRRGEIVWCQLFSEPEAGSDLAGLRTRAVRVGGGWRLTGQKVWTSLAAQADFAICLARTDFAAPKHRGLTYFLVSMRDPGIDIRPLREITGRSFFNEVFLDDVLVPDDCVVGEPGDGWRLARSTLAHERVAMGRGSALGEDVESLIDLVDDPDPGARERIGACVASGLSVSRLGLRSALRHRDGAADATGAAAAAVAKLVGVAHRQAVAEAALVLLGDDGATTDGRSAGPVHEFLLTRCLSIAGGTTQILLSVAAERVLGLPREER</sequence>
<comment type="cofactor">
    <cofactor evidence="1 6">
        <name>FAD</name>
        <dbReference type="ChEBI" id="CHEBI:57692"/>
    </cofactor>
</comment>
<comment type="similarity">
    <text evidence="2 6">Belongs to the acyl-CoA dehydrogenase family.</text>
</comment>
<keyword evidence="11" id="KW-1185">Reference proteome</keyword>
<dbReference type="InterPro" id="IPR046373">
    <property type="entry name" value="Acyl-CoA_Oxase/DH_mid-dom_sf"/>
</dbReference>
<evidence type="ECO:0000256" key="6">
    <source>
        <dbReference type="RuleBase" id="RU362125"/>
    </source>
</evidence>
<dbReference type="InterPro" id="IPR037069">
    <property type="entry name" value="AcylCoA_DH/ox_N_sf"/>
</dbReference>
<keyword evidence="4 6" id="KW-0274">FAD</keyword>
<feature type="domain" description="Acyl-CoA dehydrogenase/oxidase C-terminal" evidence="7">
    <location>
        <begin position="238"/>
        <end position="359"/>
    </location>
</feature>
<dbReference type="SUPFAM" id="SSF56645">
    <property type="entry name" value="Acyl-CoA dehydrogenase NM domain-like"/>
    <property type="match status" value="2"/>
</dbReference>
<feature type="domain" description="Acyl-CoA dehydrogenase/oxidase N-terminal" evidence="9">
    <location>
        <begin position="58"/>
        <end position="136"/>
    </location>
</feature>
<feature type="domain" description="Acyl-CoA oxidase/dehydrogenase middle" evidence="8">
    <location>
        <begin position="431"/>
        <end position="525"/>
    </location>
</feature>
<proteinExistence type="inferred from homology"/>
<dbReference type="Proteomes" id="UP000612585">
    <property type="component" value="Unassembled WGS sequence"/>
</dbReference>
<dbReference type="InterPro" id="IPR009075">
    <property type="entry name" value="AcylCo_DH/oxidase_C"/>
</dbReference>
<evidence type="ECO:0000313" key="10">
    <source>
        <dbReference type="EMBL" id="GIJ60665.1"/>
    </source>
</evidence>
<gene>
    <name evidence="10" type="ORF">Vau01_081810</name>
</gene>